<dbReference type="PANTHER" id="PTHR31214:SF3">
    <property type="entry name" value="PROTEIN FAM221B"/>
    <property type="match status" value="1"/>
</dbReference>
<feature type="region of interest" description="Disordered" evidence="2">
    <location>
        <begin position="288"/>
        <end position="347"/>
    </location>
</feature>
<protein>
    <submittedName>
        <fullName evidence="3">Uncharacterized protein</fullName>
    </submittedName>
</protein>
<comment type="caution">
    <text evidence="3">The sequence shown here is derived from an EMBL/GenBank/DDBJ whole genome shotgun (WGS) entry which is preliminary data.</text>
</comment>
<dbReference type="PANTHER" id="PTHR31214">
    <property type="entry name" value="PROTEIN FAM221A-RELATED"/>
    <property type="match status" value="1"/>
</dbReference>
<feature type="compositionally biased region" description="Low complexity" evidence="2">
    <location>
        <begin position="288"/>
        <end position="305"/>
    </location>
</feature>
<dbReference type="InterPro" id="IPR026755">
    <property type="entry name" value="Fam221a/b"/>
</dbReference>
<comment type="similarity">
    <text evidence="1">Belongs to the FAM221 family.</text>
</comment>
<dbReference type="Pfam" id="PF14753">
    <property type="entry name" value="FAM221"/>
    <property type="match status" value="1"/>
</dbReference>
<accession>A0A0V0QDW5</accession>
<evidence type="ECO:0000256" key="2">
    <source>
        <dbReference type="SAM" id="MobiDB-lite"/>
    </source>
</evidence>
<organism evidence="3 4">
    <name type="scientific">Pseudocohnilembus persalinus</name>
    <name type="common">Ciliate</name>
    <dbReference type="NCBI Taxonomy" id="266149"/>
    <lineage>
        <taxon>Eukaryota</taxon>
        <taxon>Sar</taxon>
        <taxon>Alveolata</taxon>
        <taxon>Ciliophora</taxon>
        <taxon>Intramacronucleata</taxon>
        <taxon>Oligohymenophorea</taxon>
        <taxon>Scuticociliatia</taxon>
        <taxon>Philasterida</taxon>
        <taxon>Pseudocohnilembidae</taxon>
        <taxon>Pseudocohnilembus</taxon>
    </lineage>
</organism>
<reference evidence="3 4" key="1">
    <citation type="journal article" date="2015" name="Sci. Rep.">
        <title>Genome of the facultative scuticociliatosis pathogen Pseudocohnilembus persalinus provides insight into its virulence through horizontal gene transfer.</title>
        <authorList>
            <person name="Xiong J."/>
            <person name="Wang G."/>
            <person name="Cheng J."/>
            <person name="Tian M."/>
            <person name="Pan X."/>
            <person name="Warren A."/>
            <person name="Jiang C."/>
            <person name="Yuan D."/>
            <person name="Miao W."/>
        </authorList>
    </citation>
    <scope>NUCLEOTIDE SEQUENCE [LARGE SCALE GENOMIC DNA]</scope>
    <source>
        <strain evidence="3">36N120E</strain>
    </source>
</reference>
<name>A0A0V0QDW5_PSEPJ</name>
<evidence type="ECO:0000256" key="1">
    <source>
        <dbReference type="ARBA" id="ARBA00011026"/>
    </source>
</evidence>
<proteinExistence type="inferred from homology"/>
<evidence type="ECO:0000313" key="3">
    <source>
        <dbReference type="EMBL" id="KRX00380.1"/>
    </source>
</evidence>
<keyword evidence="4" id="KW-1185">Reference proteome</keyword>
<sequence length="347" mass="41442">MFGNYQTLSVEQVKDGVQKYGPAQGARKVIDWEYQHAIDAIQSGVYITWWNEEKKSECGRIGKNSNCFCGHKMPSHEDKYFAKKFNTSCKDCPCKEFRMIPIRPEECGMYWLTRRKDFNVKTWRPPCKCTHNHEQHNPLPPYRCKNCSNCRGFDSYFACISCDRRWEHHEVLYETEDERKLLKKPIREEFLPLSANKDIQELVFNDKPYVMNEQYTRPRPPQKKAITGQTKPKIQNYQPLTQQIQQQNMENQFEEMKIGNDQPFNMQQKQQQAYSNQQWMNQQNQAYDIRQNQQQQQQQSQYRQDLIPNNIEKKPFLKRKTDTKINYPVLNKNKKPGQTNTNTTKKI</sequence>
<dbReference type="InParanoid" id="A0A0V0QDW5"/>
<dbReference type="AlphaFoldDB" id="A0A0V0QDW5"/>
<dbReference type="OrthoDB" id="196393at2759"/>
<dbReference type="OMA" id="YFACISC"/>
<dbReference type="EMBL" id="LDAU01000193">
    <property type="protein sequence ID" value="KRX00380.1"/>
    <property type="molecule type" value="Genomic_DNA"/>
</dbReference>
<gene>
    <name evidence="3" type="ORF">PPERSA_08886</name>
</gene>
<evidence type="ECO:0000313" key="4">
    <source>
        <dbReference type="Proteomes" id="UP000054937"/>
    </source>
</evidence>
<feature type="compositionally biased region" description="Polar residues" evidence="2">
    <location>
        <begin position="336"/>
        <end position="347"/>
    </location>
</feature>
<dbReference type="Proteomes" id="UP000054937">
    <property type="component" value="Unassembled WGS sequence"/>
</dbReference>
<feature type="compositionally biased region" description="Basic and acidic residues" evidence="2">
    <location>
        <begin position="311"/>
        <end position="323"/>
    </location>
</feature>